<reference evidence="2" key="2">
    <citation type="submission" date="2020-09" db="EMBL/GenBank/DDBJ databases">
        <authorList>
            <person name="Sun Q."/>
            <person name="Zhou Y."/>
        </authorList>
    </citation>
    <scope>NUCLEOTIDE SEQUENCE</scope>
    <source>
        <strain evidence="2">CGMCC 4.7299</strain>
    </source>
</reference>
<keyword evidence="1" id="KW-0175">Coiled coil</keyword>
<dbReference type="InterPro" id="IPR010310">
    <property type="entry name" value="T7SS_ESAT-6-like"/>
</dbReference>
<dbReference type="Gene3D" id="1.10.287.1060">
    <property type="entry name" value="ESAT-6-like"/>
    <property type="match status" value="1"/>
</dbReference>
<evidence type="ECO:0000313" key="2">
    <source>
        <dbReference type="EMBL" id="GGK77556.1"/>
    </source>
</evidence>
<evidence type="ECO:0000313" key="3">
    <source>
        <dbReference type="Proteomes" id="UP000656042"/>
    </source>
</evidence>
<dbReference type="Proteomes" id="UP000656042">
    <property type="component" value="Unassembled WGS sequence"/>
</dbReference>
<evidence type="ECO:0000256" key="1">
    <source>
        <dbReference type="SAM" id="Coils"/>
    </source>
</evidence>
<reference evidence="2" key="1">
    <citation type="journal article" date="2014" name="Int. J. Syst. Evol. Microbiol.">
        <title>Complete genome sequence of Corynebacterium casei LMG S-19264T (=DSM 44701T), isolated from a smear-ripened cheese.</title>
        <authorList>
            <consortium name="US DOE Joint Genome Institute (JGI-PGF)"/>
            <person name="Walter F."/>
            <person name="Albersmeier A."/>
            <person name="Kalinowski J."/>
            <person name="Ruckert C."/>
        </authorList>
    </citation>
    <scope>NUCLEOTIDE SEQUENCE</scope>
    <source>
        <strain evidence="2">CGMCC 4.7299</strain>
    </source>
</reference>
<dbReference type="SUPFAM" id="SSF140453">
    <property type="entry name" value="EsxAB dimer-like"/>
    <property type="match status" value="1"/>
</dbReference>
<keyword evidence="3" id="KW-1185">Reference proteome</keyword>
<evidence type="ECO:0008006" key="4">
    <source>
        <dbReference type="Google" id="ProtNLM"/>
    </source>
</evidence>
<dbReference type="RefSeq" id="WP_189077730.1">
    <property type="nucleotide sequence ID" value="NZ_BMMX01000001.1"/>
</dbReference>
<dbReference type="AlphaFoldDB" id="A0A8J3BU01"/>
<protein>
    <recommendedName>
        <fullName evidence="4">WXG100 family type VII secretion target</fullName>
    </recommendedName>
</protein>
<dbReference type="Pfam" id="PF06013">
    <property type="entry name" value="WXG100"/>
    <property type="match status" value="1"/>
</dbReference>
<accession>A0A8J3BU01</accession>
<proteinExistence type="predicted"/>
<sequence length="115" mass="11964">MAGTGYQSDAAAMSRAITGFNESAADARSSMSALENELTSVLSRYAGAQAQAFWQLHARLQEDMQKAGQELDTMSQLVHDSATNYDTGDTDVASSLTSLVGQAGNSAVLGRLSGA</sequence>
<name>A0A8J3BU01_9ACTN</name>
<dbReference type="InterPro" id="IPR036689">
    <property type="entry name" value="ESAT-6-like_sf"/>
</dbReference>
<dbReference type="EMBL" id="BMMX01000001">
    <property type="protein sequence ID" value="GGK77556.1"/>
    <property type="molecule type" value="Genomic_DNA"/>
</dbReference>
<comment type="caution">
    <text evidence="2">The sequence shown here is derived from an EMBL/GenBank/DDBJ whole genome shotgun (WGS) entry which is preliminary data.</text>
</comment>
<feature type="coiled-coil region" evidence="1">
    <location>
        <begin position="31"/>
        <end position="77"/>
    </location>
</feature>
<gene>
    <name evidence="2" type="ORF">GCM10012284_09440</name>
</gene>
<organism evidence="2 3">
    <name type="scientific">Mangrovihabitans endophyticus</name>
    <dbReference type="NCBI Taxonomy" id="1751298"/>
    <lineage>
        <taxon>Bacteria</taxon>
        <taxon>Bacillati</taxon>
        <taxon>Actinomycetota</taxon>
        <taxon>Actinomycetes</taxon>
        <taxon>Micromonosporales</taxon>
        <taxon>Micromonosporaceae</taxon>
        <taxon>Mangrovihabitans</taxon>
    </lineage>
</organism>